<protein>
    <submittedName>
        <fullName evidence="1">Uncharacterized protein</fullName>
    </submittedName>
</protein>
<comment type="caution">
    <text evidence="1">The sequence shown here is derived from an EMBL/GenBank/DDBJ whole genome shotgun (WGS) entry which is preliminary data.</text>
</comment>
<organism evidence="1 2">
    <name type="scientific">Trichonephila inaurata madagascariensis</name>
    <dbReference type="NCBI Taxonomy" id="2747483"/>
    <lineage>
        <taxon>Eukaryota</taxon>
        <taxon>Metazoa</taxon>
        <taxon>Ecdysozoa</taxon>
        <taxon>Arthropoda</taxon>
        <taxon>Chelicerata</taxon>
        <taxon>Arachnida</taxon>
        <taxon>Araneae</taxon>
        <taxon>Araneomorphae</taxon>
        <taxon>Entelegynae</taxon>
        <taxon>Araneoidea</taxon>
        <taxon>Nephilidae</taxon>
        <taxon>Trichonephila</taxon>
        <taxon>Trichonephila inaurata</taxon>
    </lineage>
</organism>
<keyword evidence="2" id="KW-1185">Reference proteome</keyword>
<dbReference type="Proteomes" id="UP000886998">
    <property type="component" value="Unassembled WGS sequence"/>
</dbReference>
<evidence type="ECO:0000313" key="1">
    <source>
        <dbReference type="EMBL" id="GFY44245.1"/>
    </source>
</evidence>
<name>A0A8X6X0V1_9ARAC</name>
<accession>A0A8X6X0V1</accession>
<dbReference type="OrthoDB" id="6433758at2759"/>
<evidence type="ECO:0000313" key="2">
    <source>
        <dbReference type="Proteomes" id="UP000886998"/>
    </source>
</evidence>
<proteinExistence type="predicted"/>
<sequence>MNKLSGSRNLLTKAWKFAIESDSLLLCCGNPVDANRQSKSSQHSSFNKKNFHEGGSSSLAVFVRMKTDRIICFDDDRSCLIHFDEKYHNLLNKKASLLQFASDPHCGLTKDPPSKARRLSLQKLEAIKKEFSSLIDQIVRKPSFDPQNGWNIQDMW</sequence>
<dbReference type="AlphaFoldDB" id="A0A8X6X0V1"/>
<dbReference type="EMBL" id="BMAV01004135">
    <property type="protein sequence ID" value="GFY44245.1"/>
    <property type="molecule type" value="Genomic_DNA"/>
</dbReference>
<reference evidence="1" key="1">
    <citation type="submission" date="2020-08" db="EMBL/GenBank/DDBJ databases">
        <title>Multicomponent nature underlies the extraordinary mechanical properties of spider dragline silk.</title>
        <authorList>
            <person name="Kono N."/>
            <person name="Nakamura H."/>
            <person name="Mori M."/>
            <person name="Yoshida Y."/>
            <person name="Ohtoshi R."/>
            <person name="Malay A.D."/>
            <person name="Moran D.A.P."/>
            <person name="Tomita M."/>
            <person name="Numata K."/>
            <person name="Arakawa K."/>
        </authorList>
    </citation>
    <scope>NUCLEOTIDE SEQUENCE</scope>
</reference>
<gene>
    <name evidence="1" type="ORF">TNIN_242091</name>
</gene>